<feature type="compositionally biased region" description="Low complexity" evidence="1">
    <location>
        <begin position="31"/>
        <end position="42"/>
    </location>
</feature>
<organism evidence="3 4">
    <name type="scientific">Nocardia speluncae</name>
    <dbReference type="NCBI Taxonomy" id="419477"/>
    <lineage>
        <taxon>Bacteria</taxon>
        <taxon>Bacillati</taxon>
        <taxon>Actinomycetota</taxon>
        <taxon>Actinomycetes</taxon>
        <taxon>Mycobacteriales</taxon>
        <taxon>Nocardiaceae</taxon>
        <taxon>Nocardia</taxon>
    </lineage>
</organism>
<proteinExistence type="predicted"/>
<feature type="domain" description="DnaJ homologue subfamily C member 28 conserved" evidence="2">
    <location>
        <begin position="14"/>
        <end position="85"/>
    </location>
</feature>
<evidence type="ECO:0000256" key="1">
    <source>
        <dbReference type="SAM" id="MobiDB-lite"/>
    </source>
</evidence>
<accession>A0A846XGD4</accession>
<dbReference type="Proteomes" id="UP000565715">
    <property type="component" value="Unassembled WGS sequence"/>
</dbReference>
<dbReference type="InterPro" id="IPR018961">
    <property type="entry name" value="DnaJ_homolog_subfam-C_membr-28"/>
</dbReference>
<dbReference type="Pfam" id="PF09350">
    <property type="entry name" value="DJC28_CD"/>
    <property type="match status" value="1"/>
</dbReference>
<dbReference type="AlphaFoldDB" id="A0A846XGD4"/>
<reference evidence="3 4" key="1">
    <citation type="submission" date="2020-04" db="EMBL/GenBank/DDBJ databases">
        <title>MicrobeNet Type strains.</title>
        <authorList>
            <person name="Nicholson A.C."/>
        </authorList>
    </citation>
    <scope>NUCLEOTIDE SEQUENCE [LARGE SCALE GENOMIC DNA]</scope>
    <source>
        <strain evidence="3 4">DSM 45078</strain>
    </source>
</reference>
<evidence type="ECO:0000259" key="2">
    <source>
        <dbReference type="Pfam" id="PF09350"/>
    </source>
</evidence>
<feature type="region of interest" description="Disordered" evidence="1">
    <location>
        <begin position="25"/>
        <end position="44"/>
    </location>
</feature>
<dbReference type="EMBL" id="JAAXOO010000002">
    <property type="protein sequence ID" value="NKY33760.1"/>
    <property type="molecule type" value="Genomic_DNA"/>
</dbReference>
<keyword evidence="4" id="KW-1185">Reference proteome</keyword>
<feature type="region of interest" description="Disordered" evidence="1">
    <location>
        <begin position="132"/>
        <end position="161"/>
    </location>
</feature>
<comment type="caution">
    <text evidence="3">The sequence shown here is derived from an EMBL/GenBank/DDBJ whole genome shotgun (WGS) entry which is preliminary data.</text>
</comment>
<gene>
    <name evidence="3" type="ORF">HGA13_11815</name>
</gene>
<sequence length="172" mass="19593">MSERKPAGVDFESWVDRKIREATERGEFRNLPGAGKPLPGAGSRYHDENAWLRDYLRREGVSGDAALPPSLQLRREVERLPEKVRELTTEEQVRATVAELNRRIVDWLRVPTGPQLPVAPVDVEETVARWRAAAGAADRETAAQPSAPESERGRASRAEPRRPWWRRIRRNS</sequence>
<dbReference type="RefSeq" id="WP_068047129.1">
    <property type="nucleotide sequence ID" value="NZ_JAAXOO010000002.1"/>
</dbReference>
<feature type="compositionally biased region" description="Basic and acidic residues" evidence="1">
    <location>
        <begin position="149"/>
        <end position="161"/>
    </location>
</feature>
<evidence type="ECO:0000313" key="4">
    <source>
        <dbReference type="Proteomes" id="UP000565715"/>
    </source>
</evidence>
<protein>
    <submittedName>
        <fullName evidence="3">DUF1992 domain-containing protein</fullName>
    </submittedName>
</protein>
<evidence type="ECO:0000313" key="3">
    <source>
        <dbReference type="EMBL" id="NKY33760.1"/>
    </source>
</evidence>
<name>A0A846XGD4_9NOCA</name>